<dbReference type="RefSeq" id="XP_068356066.1">
    <property type="nucleotide sequence ID" value="XM_068507023.1"/>
</dbReference>
<evidence type="ECO:0000313" key="3">
    <source>
        <dbReference type="Proteomes" id="UP000179807"/>
    </source>
</evidence>
<dbReference type="EMBL" id="MLAK01000848">
    <property type="protein sequence ID" value="OHT02930.1"/>
    <property type="molecule type" value="Genomic_DNA"/>
</dbReference>
<reference evidence="2" key="1">
    <citation type="submission" date="2016-10" db="EMBL/GenBank/DDBJ databases">
        <authorList>
            <person name="Benchimol M."/>
            <person name="Almeida L.G."/>
            <person name="Vasconcelos A.T."/>
            <person name="Perreira-Neves A."/>
            <person name="Rosa I.A."/>
            <person name="Tasca T."/>
            <person name="Bogo M.R."/>
            <person name="de Souza W."/>
        </authorList>
    </citation>
    <scope>NUCLEOTIDE SEQUENCE [LARGE SCALE GENOMIC DNA]</scope>
    <source>
        <strain evidence="2">K</strain>
    </source>
</reference>
<name>A0A1J4JW39_9EUKA</name>
<dbReference type="GeneID" id="94841727"/>
<organism evidence="2 3">
    <name type="scientific">Tritrichomonas foetus</name>
    <dbReference type="NCBI Taxonomy" id="1144522"/>
    <lineage>
        <taxon>Eukaryota</taxon>
        <taxon>Metamonada</taxon>
        <taxon>Parabasalia</taxon>
        <taxon>Tritrichomonadida</taxon>
        <taxon>Tritrichomonadidae</taxon>
        <taxon>Tritrichomonas</taxon>
    </lineage>
</organism>
<proteinExistence type="predicted"/>
<feature type="region of interest" description="Disordered" evidence="1">
    <location>
        <begin position="120"/>
        <end position="184"/>
    </location>
</feature>
<protein>
    <submittedName>
        <fullName evidence="2">Uncharacterized protein</fullName>
    </submittedName>
</protein>
<evidence type="ECO:0000313" key="2">
    <source>
        <dbReference type="EMBL" id="OHT02930.1"/>
    </source>
</evidence>
<sequence>MCAEVAVSTIPHIQYFNKAQLSPSSIEKATSMTCADQKENIKKSNPSFTPGVEYDTVRGRGDFDEGYLNEYMNPPYAEGNIKNSSSFSRLSGERKSADWAKRNGRRFKHRKTSSVTNIQMMNSTEKSDTELSETHVKTSTSQPNMARIDRKETEKLKNSKACKPHKFKNFNGSDQNNKLFQRNQ</sequence>
<keyword evidence="3" id="KW-1185">Reference proteome</keyword>
<feature type="compositionally biased region" description="Basic and acidic residues" evidence="1">
    <location>
        <begin position="147"/>
        <end position="157"/>
    </location>
</feature>
<dbReference type="AlphaFoldDB" id="A0A1J4JW39"/>
<gene>
    <name evidence="2" type="ORF">TRFO_29876</name>
</gene>
<feature type="compositionally biased region" description="Basic residues" evidence="1">
    <location>
        <begin position="158"/>
        <end position="168"/>
    </location>
</feature>
<evidence type="ECO:0000256" key="1">
    <source>
        <dbReference type="SAM" id="MobiDB-lite"/>
    </source>
</evidence>
<comment type="caution">
    <text evidence="2">The sequence shown here is derived from an EMBL/GenBank/DDBJ whole genome shotgun (WGS) entry which is preliminary data.</text>
</comment>
<feature type="compositionally biased region" description="Basic and acidic residues" evidence="1">
    <location>
        <begin position="125"/>
        <end position="136"/>
    </location>
</feature>
<accession>A0A1J4JW39</accession>
<feature type="compositionally biased region" description="Polar residues" evidence="1">
    <location>
        <begin position="170"/>
        <end position="184"/>
    </location>
</feature>
<dbReference type="VEuPathDB" id="TrichDB:TRFO_29876"/>
<dbReference type="Proteomes" id="UP000179807">
    <property type="component" value="Unassembled WGS sequence"/>
</dbReference>